<dbReference type="Gene3D" id="3.40.50.1820">
    <property type="entry name" value="alpha/beta hydrolase"/>
    <property type="match status" value="1"/>
</dbReference>
<dbReference type="InterPro" id="IPR050300">
    <property type="entry name" value="GDXG_lipolytic_enzyme"/>
</dbReference>
<dbReference type="Proteomes" id="UP000574276">
    <property type="component" value="Unassembled WGS sequence"/>
</dbReference>
<dbReference type="SUPFAM" id="SSF53474">
    <property type="entry name" value="alpha/beta-Hydrolases"/>
    <property type="match status" value="1"/>
</dbReference>
<dbReference type="InterPro" id="IPR013094">
    <property type="entry name" value="AB_hydrolase_3"/>
</dbReference>
<dbReference type="PANTHER" id="PTHR48081:SF8">
    <property type="entry name" value="ALPHA_BETA HYDROLASE FOLD-3 DOMAIN-CONTAINING PROTEIN-RELATED"/>
    <property type="match status" value="1"/>
</dbReference>
<dbReference type="Pfam" id="PF07859">
    <property type="entry name" value="Abhydrolase_3"/>
    <property type="match status" value="1"/>
</dbReference>
<dbReference type="EMBL" id="JACEGA010000001">
    <property type="protein sequence ID" value="MBB2182272.1"/>
    <property type="molecule type" value="Genomic_DNA"/>
</dbReference>
<evidence type="ECO:0000313" key="4">
    <source>
        <dbReference type="Proteomes" id="UP000574276"/>
    </source>
</evidence>
<dbReference type="AlphaFoldDB" id="A0A839JZ70"/>
<evidence type="ECO:0000313" key="3">
    <source>
        <dbReference type="EMBL" id="MBB2182272.1"/>
    </source>
</evidence>
<keyword evidence="1 3" id="KW-0378">Hydrolase</keyword>
<sequence length="310" mass="35108">MAINKAMRIALKALSYPDLDVKKNYKLHRQMTNVAHPYIKPKYEMWDHKVSVGDYDIPVRVFFPPESDADNRVLVFFHGGGWVIGNIDSYTTVCSNMANMTGHIVVSVDYRLAPEYKFPTAPEDCYAVTKAIFENADTFGVEKKNITLIGDSAGGNLAAVVSIMARDRGEFMPSRQILLYPSTDSDHSQTSPYESVRENGTDFLLTTKRICDFIDLYKSSDEDLSNPYLAPILSKDLSNQPRTLIITAQYDPLRDEGEAYGKKLYAFGNEAEVYRMKDALHGFISLPKHFVHVKRSYELINQFLNNESSN</sequence>
<comment type="caution">
    <text evidence="3">The sequence shown here is derived from an EMBL/GenBank/DDBJ whole genome shotgun (WGS) entry which is preliminary data.</text>
</comment>
<organism evidence="3 4">
    <name type="scientific">Variimorphobacter saccharofermentans</name>
    <dbReference type="NCBI Taxonomy" id="2755051"/>
    <lineage>
        <taxon>Bacteria</taxon>
        <taxon>Bacillati</taxon>
        <taxon>Bacillota</taxon>
        <taxon>Clostridia</taxon>
        <taxon>Lachnospirales</taxon>
        <taxon>Lachnospiraceae</taxon>
        <taxon>Variimorphobacter</taxon>
    </lineage>
</organism>
<reference evidence="3 4" key="1">
    <citation type="submission" date="2020-07" db="EMBL/GenBank/DDBJ databases">
        <title>Characterization and genome sequencing of isolate MD1, a novel member within the family Lachnospiraceae.</title>
        <authorList>
            <person name="Rettenmaier R."/>
            <person name="Di Bello L."/>
            <person name="Zinser C."/>
            <person name="Scheitz K."/>
            <person name="Liebl W."/>
            <person name="Zverlov V."/>
        </authorList>
    </citation>
    <scope>NUCLEOTIDE SEQUENCE [LARGE SCALE GENOMIC DNA]</scope>
    <source>
        <strain evidence="3 4">MD1</strain>
    </source>
</reference>
<dbReference type="GO" id="GO:0016787">
    <property type="term" value="F:hydrolase activity"/>
    <property type="evidence" value="ECO:0007669"/>
    <property type="project" value="UniProtKB-KW"/>
</dbReference>
<keyword evidence="4" id="KW-1185">Reference proteome</keyword>
<evidence type="ECO:0000259" key="2">
    <source>
        <dbReference type="Pfam" id="PF07859"/>
    </source>
</evidence>
<feature type="domain" description="Alpha/beta hydrolase fold-3" evidence="2">
    <location>
        <begin position="74"/>
        <end position="284"/>
    </location>
</feature>
<dbReference type="InterPro" id="IPR029058">
    <property type="entry name" value="AB_hydrolase_fold"/>
</dbReference>
<evidence type="ECO:0000256" key="1">
    <source>
        <dbReference type="ARBA" id="ARBA00022801"/>
    </source>
</evidence>
<accession>A0A839JZ70</accession>
<name>A0A839JZ70_9FIRM</name>
<dbReference type="RefSeq" id="WP_228351999.1">
    <property type="nucleotide sequence ID" value="NZ_JACEGA010000001.1"/>
</dbReference>
<gene>
    <name evidence="3" type="ORF">H0486_05205</name>
</gene>
<proteinExistence type="predicted"/>
<dbReference type="PANTHER" id="PTHR48081">
    <property type="entry name" value="AB HYDROLASE SUPERFAMILY PROTEIN C4A8.06C"/>
    <property type="match status" value="1"/>
</dbReference>
<protein>
    <submittedName>
        <fullName evidence="3">Alpha/beta hydrolase</fullName>
    </submittedName>
</protein>